<comment type="caution">
    <text evidence="1">The sequence shown here is derived from an EMBL/GenBank/DDBJ whole genome shotgun (WGS) entry which is preliminary data.</text>
</comment>
<dbReference type="EMBL" id="JAFBIL020000003">
    <property type="protein sequence ID" value="MBZ2207138.1"/>
    <property type="molecule type" value="Genomic_DNA"/>
</dbReference>
<organism evidence="1 2">
    <name type="scientific">Massilia soli</name>
    <dbReference type="NCBI Taxonomy" id="2792854"/>
    <lineage>
        <taxon>Bacteria</taxon>
        <taxon>Pseudomonadati</taxon>
        <taxon>Pseudomonadota</taxon>
        <taxon>Betaproteobacteria</taxon>
        <taxon>Burkholderiales</taxon>
        <taxon>Oxalobacteraceae</taxon>
        <taxon>Telluria group</taxon>
        <taxon>Massilia</taxon>
    </lineage>
</organism>
<proteinExistence type="predicted"/>
<keyword evidence="2" id="KW-1185">Reference proteome</keyword>
<protein>
    <submittedName>
        <fullName evidence="1">Uncharacterized protein</fullName>
    </submittedName>
</protein>
<evidence type="ECO:0000313" key="1">
    <source>
        <dbReference type="EMBL" id="MBZ2207138.1"/>
    </source>
</evidence>
<accession>A0ABS7SPB1</accession>
<evidence type="ECO:0000313" key="2">
    <source>
        <dbReference type="Proteomes" id="UP000809349"/>
    </source>
</evidence>
<name>A0ABS7SPB1_9BURK</name>
<dbReference type="RefSeq" id="WP_223467641.1">
    <property type="nucleotide sequence ID" value="NZ_JAFBIL020000003.1"/>
</dbReference>
<sequence>MVSYPIHIRRDTYRGRDPHKQQKALDHNRNVAELERKINEMLQAQTEPIKVYMWAEIARATGFSYDFVAEVGYTIDGGSGGFTATAPGGITDLTAAVKNL</sequence>
<gene>
    <name evidence="1" type="ORF">I4X03_007680</name>
</gene>
<dbReference type="Proteomes" id="UP000809349">
    <property type="component" value="Unassembled WGS sequence"/>
</dbReference>
<reference evidence="1 2" key="1">
    <citation type="submission" date="2021-08" db="EMBL/GenBank/DDBJ databases">
        <title>Massilia sp. R798.</title>
        <authorList>
            <person name="Baek J.H."/>
            <person name="Jung H.S."/>
            <person name="Kim K.R."/>
            <person name="Jeon C.O."/>
        </authorList>
    </citation>
    <scope>NUCLEOTIDE SEQUENCE [LARGE SCALE GENOMIC DNA]</scope>
    <source>
        <strain evidence="1 2">R798</strain>
    </source>
</reference>